<protein>
    <submittedName>
        <fullName evidence="1">Uncharacterized protein</fullName>
    </submittedName>
</protein>
<dbReference type="EMBL" id="VZOK01000077">
    <property type="protein sequence ID" value="KAB0632902.1"/>
    <property type="molecule type" value="Genomic_DNA"/>
</dbReference>
<dbReference type="Proteomes" id="UP000473470">
    <property type="component" value="Unassembled WGS sequence"/>
</dbReference>
<accession>A0A6L3MNC8</accession>
<evidence type="ECO:0000313" key="1">
    <source>
        <dbReference type="EMBL" id="KAB0632902.1"/>
    </source>
</evidence>
<reference evidence="1 2" key="1">
    <citation type="submission" date="2019-09" db="EMBL/GenBank/DDBJ databases">
        <title>Draft genome sequences of 48 bacterial type strains from the CCUG.</title>
        <authorList>
            <person name="Tunovic T."/>
            <person name="Pineiro-Iglesias B."/>
            <person name="Unosson C."/>
            <person name="Inganas E."/>
            <person name="Ohlen M."/>
            <person name="Cardew S."/>
            <person name="Jensie-Markopoulos S."/>
            <person name="Salva-Serra F."/>
            <person name="Jaen-Luchoro D."/>
            <person name="Karlsson R."/>
            <person name="Svensson-Stadler L."/>
            <person name="Chun J."/>
            <person name="Moore E."/>
        </authorList>
    </citation>
    <scope>NUCLEOTIDE SEQUENCE [LARGE SCALE GENOMIC DNA]</scope>
    <source>
        <strain evidence="1 2">CCUG 65686</strain>
    </source>
</reference>
<organism evidence="1 2">
    <name type="scientific">Burkholderia stagnalis</name>
    <dbReference type="NCBI Taxonomy" id="1503054"/>
    <lineage>
        <taxon>Bacteria</taxon>
        <taxon>Pseudomonadati</taxon>
        <taxon>Pseudomonadota</taxon>
        <taxon>Betaproteobacteria</taxon>
        <taxon>Burkholderiales</taxon>
        <taxon>Burkholderiaceae</taxon>
        <taxon>Burkholderia</taxon>
        <taxon>Burkholderia cepacia complex</taxon>
    </lineage>
</organism>
<sequence>MLRSFRIPFVLVGQKLLGDVDAALEHVDRHDAAVVDQFETRSVPRTAHSPERMILLAHPSIARAAVLGADRHVIPATSLVVFRNAPRTLLLELDALKHIAEIRARAYGI</sequence>
<evidence type="ECO:0000313" key="2">
    <source>
        <dbReference type="Proteomes" id="UP000473470"/>
    </source>
</evidence>
<proteinExistence type="predicted"/>
<name>A0A6L3MNC8_9BURK</name>
<gene>
    <name evidence="1" type="ORF">F7R25_31585</name>
</gene>
<dbReference type="AlphaFoldDB" id="A0A6L3MNC8"/>
<comment type="caution">
    <text evidence="1">The sequence shown here is derived from an EMBL/GenBank/DDBJ whole genome shotgun (WGS) entry which is preliminary data.</text>
</comment>